<dbReference type="InterPro" id="IPR033964">
    <property type="entry name" value="ABBA"/>
</dbReference>
<comment type="caution">
    <text evidence="4">The sequence shown here is derived from an EMBL/GenBank/DDBJ whole genome shotgun (WGS) entry which is preliminary data.</text>
</comment>
<evidence type="ECO:0000313" key="5">
    <source>
        <dbReference type="Proteomes" id="UP001152607"/>
    </source>
</evidence>
<dbReference type="GO" id="GO:0016765">
    <property type="term" value="F:transferase activity, transferring alkyl or aryl (other than methyl) groups"/>
    <property type="evidence" value="ECO:0007669"/>
    <property type="project" value="InterPro"/>
</dbReference>
<dbReference type="PANTHER" id="PTHR40627:SF4">
    <property type="entry name" value="PRENYLTRANSFERASE ASQH1-RELATED"/>
    <property type="match status" value="1"/>
</dbReference>
<evidence type="ECO:0000256" key="3">
    <source>
        <dbReference type="PIRSR" id="PIRSR000509-1"/>
    </source>
</evidence>
<comment type="similarity">
    <text evidence="1">Belongs to the tryptophan dimethylallyltransferase family.</text>
</comment>
<feature type="binding site" evidence="3">
    <location>
        <position position="235"/>
    </location>
    <ligand>
        <name>dimethylallyl diphosphate</name>
        <dbReference type="ChEBI" id="CHEBI:57623"/>
    </ligand>
</feature>
<proteinExistence type="inferred from homology"/>
<dbReference type="EMBL" id="CAOQHR010000001">
    <property type="protein sequence ID" value="CAI6285505.1"/>
    <property type="molecule type" value="Genomic_DNA"/>
</dbReference>
<feature type="binding site" evidence="3">
    <location>
        <position position="304"/>
    </location>
    <ligand>
        <name>dimethylallyl diphosphate</name>
        <dbReference type="ChEBI" id="CHEBI:57623"/>
    </ligand>
</feature>
<evidence type="ECO:0000256" key="1">
    <source>
        <dbReference type="ARBA" id="ARBA00010209"/>
    </source>
</evidence>
<feature type="binding site" evidence="3">
    <location>
        <position position="237"/>
    </location>
    <ligand>
        <name>dimethylallyl diphosphate</name>
        <dbReference type="ChEBI" id="CHEBI:57623"/>
    </ligand>
</feature>
<feature type="binding site" evidence="3">
    <location>
        <position position="132"/>
    </location>
    <ligand>
        <name>L-tryptophan</name>
        <dbReference type="ChEBI" id="CHEBI:57912"/>
    </ligand>
</feature>
<dbReference type="GO" id="GO:0009820">
    <property type="term" value="P:alkaloid metabolic process"/>
    <property type="evidence" value="ECO:0007669"/>
    <property type="project" value="InterPro"/>
</dbReference>
<reference evidence="4" key="1">
    <citation type="submission" date="2023-01" db="EMBL/GenBank/DDBJ databases">
        <authorList>
            <person name="Van Ghelder C."/>
            <person name="Rancurel C."/>
        </authorList>
    </citation>
    <scope>NUCLEOTIDE SEQUENCE</scope>
    <source>
        <strain evidence="4">CNCM I-4278</strain>
    </source>
</reference>
<dbReference type="NCBIfam" id="TIGR03429">
    <property type="entry name" value="arom_pren_DMATS"/>
    <property type="match status" value="1"/>
</dbReference>
<dbReference type="CDD" id="cd13929">
    <property type="entry name" value="PT-DMATS_CymD"/>
    <property type="match status" value="1"/>
</dbReference>
<sequence length="489" mass="54867">MGIDDHWSFSDADYHQTILEKPAPDFPKPANGVAQSEILNSNLLHSSTDDLPDFEALTKTLVLTSEDDTFWWHATAYPFYQLIVQNGYESEQCRSLLRWYAAFIIPALGPRPIQGVKPLFQPCPVPDGSSVEHSLNWKEKSSKRLVRFTIEATGRSAGTTLDPFNQDEAVTLLSKLQRFGKMPNLDLGQFDIWKNRFFIDAQTAPVLLPKLPSGLPLSQIWVAFDFPHSHEPMAKVYFMPSLSSMVSGIPNYRLVFETARRCNGRHGNYDTAIGVLDTYLTAYPTEPVIMAALDCVDSPDSRIKVYVQTSANTFNSAKRVLTLNGKRSGETVQKGLEALGELWSIIFGPDKTNDGDSTVFSSGVYCGLAVELKADQDLPETKLHLPVRNMEGTDADLCHLLSTWFQKRGHGTFGAGIQTNLARAFPHHDLNGPRGTYTFVSFSYSAETGVYMTMYYSTRIFDSHLGVKKENFWQGYDSLWGKWSHDQKM</sequence>
<feature type="binding site" evidence="3">
    <location>
        <position position="147"/>
    </location>
    <ligand>
        <name>dimethylallyl diphosphate</name>
        <dbReference type="ChEBI" id="CHEBI:57623"/>
    </ligand>
</feature>
<evidence type="ECO:0008006" key="6">
    <source>
        <dbReference type="Google" id="ProtNLM"/>
    </source>
</evidence>
<accession>A0A9W4U5L5</accession>
<dbReference type="Pfam" id="PF11991">
    <property type="entry name" value="Trp_DMAT"/>
    <property type="match status" value="1"/>
</dbReference>
<dbReference type="InterPro" id="IPR012148">
    <property type="entry name" value="ABBA_DMATS-like"/>
</dbReference>
<dbReference type="SFLD" id="SFLDG01162">
    <property type="entry name" value="I"/>
    <property type="match status" value="1"/>
</dbReference>
<feature type="binding site" evidence="3">
    <location>
        <position position="306"/>
    </location>
    <ligand>
        <name>dimethylallyl diphosphate</name>
        <dbReference type="ChEBI" id="CHEBI:57623"/>
    </ligand>
</feature>
<dbReference type="InterPro" id="IPR017795">
    <property type="entry name" value="ABBA_NscD-like"/>
</dbReference>
<evidence type="ECO:0000256" key="2">
    <source>
        <dbReference type="ARBA" id="ARBA00022679"/>
    </source>
</evidence>
<dbReference type="AlphaFoldDB" id="A0A9W4U5L5"/>
<keyword evidence="2" id="KW-0808">Transferase</keyword>
<name>A0A9W4U5L5_9PLEO</name>
<keyword evidence="5" id="KW-1185">Reference proteome</keyword>
<dbReference type="SFLD" id="SFLDS00036">
    <property type="entry name" value="Aromatic_Prenyltransferase"/>
    <property type="match status" value="1"/>
</dbReference>
<evidence type="ECO:0000313" key="4">
    <source>
        <dbReference type="EMBL" id="CAI6285505.1"/>
    </source>
</evidence>
<organism evidence="4 5">
    <name type="scientific">Periconia digitata</name>
    <dbReference type="NCBI Taxonomy" id="1303443"/>
    <lineage>
        <taxon>Eukaryota</taxon>
        <taxon>Fungi</taxon>
        <taxon>Dikarya</taxon>
        <taxon>Ascomycota</taxon>
        <taxon>Pezizomycotina</taxon>
        <taxon>Dothideomycetes</taxon>
        <taxon>Pleosporomycetidae</taxon>
        <taxon>Pleosporales</taxon>
        <taxon>Massarineae</taxon>
        <taxon>Periconiaceae</taxon>
        <taxon>Periconia</taxon>
    </lineage>
</organism>
<feature type="binding site" evidence="3">
    <location>
        <position position="302"/>
    </location>
    <ligand>
        <name>dimethylallyl diphosphate</name>
        <dbReference type="ChEBI" id="CHEBI:57623"/>
    </ligand>
</feature>
<dbReference type="PIRSF" id="PIRSF000509">
    <property type="entry name" value="Trp_DMAT"/>
    <property type="match status" value="1"/>
</dbReference>
<gene>
    <name evidence="4" type="ORF">PDIGIT_LOCUS2283</name>
</gene>
<dbReference type="OrthoDB" id="3354387at2759"/>
<protein>
    <recommendedName>
        <fullName evidence="6">Aromatic prenyltransferase</fullName>
    </recommendedName>
</protein>
<dbReference type="Proteomes" id="UP001152607">
    <property type="component" value="Unassembled WGS sequence"/>
</dbReference>
<dbReference type="PANTHER" id="PTHR40627">
    <property type="entry name" value="INDOLE PRENYLTRANSFERASE TDIB-RELATED"/>
    <property type="match status" value="1"/>
</dbReference>